<evidence type="ECO:0000313" key="1">
    <source>
        <dbReference type="EMBL" id="UEL49311.1"/>
    </source>
</evidence>
<proteinExistence type="predicted"/>
<sequence>MKNKKEFKKICIAIITFTVVSIAVSYPMNNKINALEQEKTKLTETKPQYKGDCYDETMDLSDDIVIKIIGKMDPSLDINFVNKFDEIDENNKSYSSIELSVSGNLDKIKEIESVLNDLNLNYKIEKMDIKNAKDEKGNEKNYVDCMMTFKVI</sequence>
<name>A0AAX2ZJV0_9FIRM</name>
<dbReference type="Proteomes" id="UP001198983">
    <property type="component" value="Chromosome"/>
</dbReference>
<evidence type="ECO:0000313" key="2">
    <source>
        <dbReference type="Proteomes" id="UP001198983"/>
    </source>
</evidence>
<reference evidence="1 2" key="1">
    <citation type="journal article" date="2023" name="Int. J. Syst. Evol. Microbiol.">
        <title>Terrisporobacter hibernicus sp. nov., isolated from bovine faeces in Northern Ireland.</title>
        <authorList>
            <person name="Mitchell M."/>
            <person name="Nguyen S.V."/>
            <person name="Connor M."/>
            <person name="Fairley D.J."/>
            <person name="Donoghue O."/>
            <person name="Marshall H."/>
            <person name="Koolman L."/>
            <person name="McMullan G."/>
            <person name="Schaffer K.E."/>
            <person name="McGrath J.W."/>
            <person name="Fanning S."/>
        </authorList>
    </citation>
    <scope>NUCLEOTIDE SEQUENCE [LARGE SCALE GENOMIC DNA]</scope>
    <source>
        <strain evidence="1 2">MCA3</strain>
    </source>
</reference>
<dbReference type="EMBL" id="CP081135">
    <property type="protein sequence ID" value="UEL49311.1"/>
    <property type="molecule type" value="Genomic_DNA"/>
</dbReference>
<accession>A0AAX2ZJV0</accession>
<dbReference type="AlphaFoldDB" id="A0AAX2ZJV0"/>
<dbReference type="KEGG" id="tem:JW646_07670"/>
<dbReference type="RefSeq" id="WP_228417170.1">
    <property type="nucleotide sequence ID" value="NZ_CP081135.1"/>
</dbReference>
<organism evidence="1 2">
    <name type="scientific">Terrisporobacter hibernicus</name>
    <dbReference type="NCBI Taxonomy" id="2813371"/>
    <lineage>
        <taxon>Bacteria</taxon>
        <taxon>Bacillati</taxon>
        <taxon>Bacillota</taxon>
        <taxon>Clostridia</taxon>
        <taxon>Peptostreptococcales</taxon>
        <taxon>Peptostreptococcaceae</taxon>
        <taxon>Terrisporobacter</taxon>
    </lineage>
</organism>
<gene>
    <name evidence="1" type="ORF">JW646_07670</name>
</gene>
<protein>
    <submittedName>
        <fullName evidence="1">Uncharacterized protein</fullName>
    </submittedName>
</protein>
<keyword evidence="2" id="KW-1185">Reference proteome</keyword>